<feature type="region of interest" description="Disordered" evidence="4">
    <location>
        <begin position="212"/>
        <end position="231"/>
    </location>
</feature>
<dbReference type="GO" id="GO:0003713">
    <property type="term" value="F:transcription coactivator activity"/>
    <property type="evidence" value="ECO:0007669"/>
    <property type="project" value="InterPro"/>
</dbReference>
<proteinExistence type="inferred from homology"/>
<dbReference type="SUPFAM" id="SSF50723">
    <property type="entry name" value="Core binding factor beta, CBF"/>
    <property type="match status" value="1"/>
</dbReference>
<comment type="similarity">
    <text evidence="3">Belongs to the CBF-beta family.</text>
</comment>
<comment type="subcellular location">
    <subcellularLocation>
        <location evidence="1">Nucleus</location>
    </subcellularLocation>
</comment>
<dbReference type="InterPro" id="IPR036552">
    <property type="entry name" value="CBF_bsu_sf"/>
</dbReference>
<evidence type="ECO:0000256" key="2">
    <source>
        <dbReference type="ARBA" id="ARBA00023242"/>
    </source>
</evidence>
<gene>
    <name evidence="5" type="ORF">LSAA_7168</name>
</gene>
<dbReference type="InterPro" id="IPR003417">
    <property type="entry name" value="CBF_beta"/>
</dbReference>
<reference evidence="5" key="1">
    <citation type="submission" date="2021-02" db="EMBL/GenBank/DDBJ databases">
        <authorList>
            <person name="Bekaert M."/>
        </authorList>
    </citation>
    <scope>NUCLEOTIDE SEQUENCE</scope>
    <source>
        <strain evidence="5">IoA-00</strain>
    </source>
</reference>
<dbReference type="GO" id="GO:0016513">
    <property type="term" value="C:core-binding factor complex"/>
    <property type="evidence" value="ECO:0007669"/>
    <property type="project" value="TreeGrafter"/>
</dbReference>
<organism evidence="5 6">
    <name type="scientific">Lepeophtheirus salmonis</name>
    <name type="common">Salmon louse</name>
    <name type="synonym">Caligus salmonis</name>
    <dbReference type="NCBI Taxonomy" id="72036"/>
    <lineage>
        <taxon>Eukaryota</taxon>
        <taxon>Metazoa</taxon>
        <taxon>Ecdysozoa</taxon>
        <taxon>Arthropoda</taxon>
        <taxon>Crustacea</taxon>
        <taxon>Multicrustacea</taxon>
        <taxon>Hexanauplia</taxon>
        <taxon>Copepoda</taxon>
        <taxon>Siphonostomatoida</taxon>
        <taxon>Caligidae</taxon>
        <taxon>Lepeophtheirus</taxon>
    </lineage>
</organism>
<dbReference type="OrthoDB" id="10026505at2759"/>
<dbReference type="Pfam" id="PF02312">
    <property type="entry name" value="CBF_beta"/>
    <property type="match status" value="1"/>
</dbReference>
<keyword evidence="2" id="KW-0539">Nucleus</keyword>
<dbReference type="GO" id="GO:0043565">
    <property type="term" value="F:sequence-specific DNA binding"/>
    <property type="evidence" value="ECO:0007669"/>
    <property type="project" value="TreeGrafter"/>
</dbReference>
<evidence type="ECO:0000313" key="5">
    <source>
        <dbReference type="EMBL" id="CAF2895096.1"/>
    </source>
</evidence>
<dbReference type="PANTHER" id="PTHR10276:SF3">
    <property type="entry name" value="CORE-BINDING FACTOR SUBUNIT BETA"/>
    <property type="match status" value="1"/>
</dbReference>
<evidence type="ECO:0000256" key="4">
    <source>
        <dbReference type="SAM" id="MobiDB-lite"/>
    </source>
</evidence>
<name>A0A7R8H690_LEPSM</name>
<dbReference type="AlphaFoldDB" id="A0A7R8H690"/>
<evidence type="ECO:0000256" key="3">
    <source>
        <dbReference type="ARBA" id="ARBA00025734"/>
    </source>
</evidence>
<dbReference type="Proteomes" id="UP000675881">
    <property type="component" value="Chromosome 3"/>
</dbReference>
<dbReference type="PANTHER" id="PTHR10276">
    <property type="entry name" value="CORE-BINDING FACTOR, BETA SUBUNIT"/>
    <property type="match status" value="1"/>
</dbReference>
<dbReference type="GO" id="GO:0006357">
    <property type="term" value="P:regulation of transcription by RNA polymerase II"/>
    <property type="evidence" value="ECO:0007669"/>
    <property type="project" value="TreeGrafter"/>
</dbReference>
<feature type="compositionally biased region" description="Polar residues" evidence="4">
    <location>
        <begin position="222"/>
        <end position="231"/>
    </location>
</feature>
<protein>
    <submittedName>
        <fullName evidence="5">Protein big brother,Protein brother,Core-binding factor subunit beta</fullName>
    </submittedName>
</protein>
<evidence type="ECO:0000313" key="6">
    <source>
        <dbReference type="Proteomes" id="UP000675881"/>
    </source>
</evidence>
<dbReference type="Gene3D" id="2.40.250.10">
    <property type="entry name" value="Core binding factor, beta subunit"/>
    <property type="match status" value="1"/>
</dbReference>
<evidence type="ECO:0000256" key="1">
    <source>
        <dbReference type="ARBA" id="ARBA00004123"/>
    </source>
</evidence>
<dbReference type="EMBL" id="HG994582">
    <property type="protein sequence ID" value="CAF2895096.1"/>
    <property type="molecule type" value="Genomic_DNA"/>
</dbReference>
<sequence length="231" mass="26941">MLPYQGYDDHSITPTYNGGIENYGFYPQMHIPDCASQSTESSSPKIFFKIPKVVHNQRDKFEKDEIFKKNSRDSEIRYTLYRDRPYNERQAKFQTGCREGHTEIANSSTGLVFVLTWNPMNYSMAGYDHRISDRIDGVNFHKEPGKAHIRASLIINGVCVRFRGWIDLDRLEGIGALEFDEEMARVEDEILQRDITLYDYKFKNLDKNGMLPNPHDLEIQERSQPQGKKIH</sequence>
<accession>A0A7R8H690</accession>
<keyword evidence="6" id="KW-1185">Reference proteome</keyword>